<evidence type="ECO:0000313" key="1">
    <source>
        <dbReference type="EMBL" id="KAJ4932368.1"/>
    </source>
</evidence>
<accession>A0AAD6AWK5</accession>
<reference evidence="1" key="1">
    <citation type="submission" date="2022-11" db="EMBL/GenBank/DDBJ databases">
        <title>Chromosome-level genome of Pogonophryne albipinna.</title>
        <authorList>
            <person name="Jo E."/>
        </authorList>
    </citation>
    <scope>NUCLEOTIDE SEQUENCE</scope>
    <source>
        <strain evidence="1">SGF0006</strain>
        <tissue evidence="1">Muscle</tissue>
    </source>
</reference>
<dbReference type="EMBL" id="JAPTMU010000014">
    <property type="protein sequence ID" value="KAJ4932368.1"/>
    <property type="molecule type" value="Genomic_DNA"/>
</dbReference>
<comment type="caution">
    <text evidence="1">The sequence shown here is derived from an EMBL/GenBank/DDBJ whole genome shotgun (WGS) entry which is preliminary data.</text>
</comment>
<keyword evidence="2" id="KW-1185">Reference proteome</keyword>
<sequence length="60" mass="6792">MKKEYASEATSCTLVEHDSSQLGKYVRIGCKEDYQAHEGELQALRGMWVRECGEAELLRG</sequence>
<name>A0AAD6AWK5_9TELE</name>
<gene>
    <name evidence="1" type="ORF">JOQ06_010791</name>
</gene>
<feature type="non-terminal residue" evidence="1">
    <location>
        <position position="60"/>
    </location>
</feature>
<protein>
    <submittedName>
        <fullName evidence="1">Uncharacterized protein</fullName>
    </submittedName>
</protein>
<dbReference type="Proteomes" id="UP001219934">
    <property type="component" value="Unassembled WGS sequence"/>
</dbReference>
<evidence type="ECO:0000313" key="2">
    <source>
        <dbReference type="Proteomes" id="UP001219934"/>
    </source>
</evidence>
<organism evidence="1 2">
    <name type="scientific">Pogonophryne albipinna</name>
    <dbReference type="NCBI Taxonomy" id="1090488"/>
    <lineage>
        <taxon>Eukaryota</taxon>
        <taxon>Metazoa</taxon>
        <taxon>Chordata</taxon>
        <taxon>Craniata</taxon>
        <taxon>Vertebrata</taxon>
        <taxon>Euteleostomi</taxon>
        <taxon>Actinopterygii</taxon>
        <taxon>Neopterygii</taxon>
        <taxon>Teleostei</taxon>
        <taxon>Neoteleostei</taxon>
        <taxon>Acanthomorphata</taxon>
        <taxon>Eupercaria</taxon>
        <taxon>Perciformes</taxon>
        <taxon>Notothenioidei</taxon>
        <taxon>Pogonophryne</taxon>
    </lineage>
</organism>
<dbReference type="AlphaFoldDB" id="A0AAD6AWK5"/>
<proteinExistence type="predicted"/>